<dbReference type="InterPro" id="IPR006140">
    <property type="entry name" value="D-isomer_DH_NAD-bd"/>
</dbReference>
<dbReference type="InterPro" id="IPR006139">
    <property type="entry name" value="D-isomer_2_OHA_DH_cat_dom"/>
</dbReference>
<feature type="domain" description="D-isomer specific 2-hydroxyacid dehydrogenase NAD-binding" evidence="6">
    <location>
        <begin position="120"/>
        <end position="292"/>
    </location>
</feature>
<keyword evidence="3" id="KW-0520">NAD</keyword>
<dbReference type="Proteomes" id="UP000033649">
    <property type="component" value="Unassembled WGS sequence"/>
</dbReference>
<dbReference type="CDD" id="cd12173">
    <property type="entry name" value="PGDH_4"/>
    <property type="match status" value="1"/>
</dbReference>
<reference evidence="7 8" key="1">
    <citation type="submission" date="2015-03" db="EMBL/GenBank/DDBJ databases">
        <authorList>
            <person name="Hassan Y."/>
            <person name="Lepp D."/>
            <person name="Li X.-Z."/>
            <person name="Zhou T."/>
        </authorList>
    </citation>
    <scope>NUCLEOTIDE SEQUENCE [LARGE SCALE GENOMIC DNA]</scope>
    <source>
        <strain evidence="7 8">IPL18</strain>
    </source>
</reference>
<dbReference type="SUPFAM" id="SSF52283">
    <property type="entry name" value="Formate/glycerate dehydrogenase catalytic domain-like"/>
    <property type="match status" value="1"/>
</dbReference>
<dbReference type="RefSeq" id="WP_046105458.1">
    <property type="nucleotide sequence ID" value="NZ_JZEY01000061.1"/>
</dbReference>
<dbReference type="Pfam" id="PF02826">
    <property type="entry name" value="2-Hacid_dh_C"/>
    <property type="match status" value="1"/>
</dbReference>
<evidence type="ECO:0000256" key="2">
    <source>
        <dbReference type="ARBA" id="ARBA00023002"/>
    </source>
</evidence>
<gene>
    <name evidence="7" type="ORF">VE26_11705</name>
</gene>
<dbReference type="OrthoDB" id="9793626at2"/>
<protein>
    <submittedName>
        <fullName evidence="7">2-hydroxyacid dehydrogenase</fullName>
    </submittedName>
</protein>
<dbReference type="InterPro" id="IPR029753">
    <property type="entry name" value="D-isomer_DH_CS"/>
</dbReference>
<dbReference type="InterPro" id="IPR050418">
    <property type="entry name" value="D-iso_2-hydroxyacid_DH_PdxB"/>
</dbReference>
<dbReference type="PANTHER" id="PTHR43761:SF1">
    <property type="entry name" value="D-ISOMER SPECIFIC 2-HYDROXYACID DEHYDROGENASE CATALYTIC DOMAIN-CONTAINING PROTEIN-RELATED"/>
    <property type="match status" value="1"/>
</dbReference>
<comment type="caution">
    <text evidence="7">The sequence shown here is derived from an EMBL/GenBank/DDBJ whole genome shotgun (WGS) entry which is preliminary data.</text>
</comment>
<dbReference type="PANTHER" id="PTHR43761">
    <property type="entry name" value="D-ISOMER SPECIFIC 2-HYDROXYACID DEHYDROGENASE FAMILY PROTEIN (AFU_ORTHOLOGUE AFUA_1G13630)"/>
    <property type="match status" value="1"/>
</dbReference>
<dbReference type="PATRIC" id="fig|429727.3.peg.2410"/>
<dbReference type="GO" id="GO:0051287">
    <property type="term" value="F:NAD binding"/>
    <property type="evidence" value="ECO:0007669"/>
    <property type="project" value="InterPro"/>
</dbReference>
<evidence type="ECO:0000256" key="4">
    <source>
        <dbReference type="RuleBase" id="RU003719"/>
    </source>
</evidence>
<evidence type="ECO:0000256" key="1">
    <source>
        <dbReference type="ARBA" id="ARBA00005854"/>
    </source>
</evidence>
<sequence>MTEQQPQIGTRWTVLVTGAKLVDEAENLLAAKGCLTVYVDGYAGPEALREAARTHQVDAILVRQGKIDRSVIEASDSLKVIAKHGSGVDNIDLAAAGDRSIPVLRALSANAQSVAELAVSLTVSLLKDVTVLDRAVKGGRWPKTSYVGRDLAGTSFGVVGYGDIGRRAAGLARALGMKAMAFEPGGHAVGEGVERVDALDALLERADVVSLHCPLTERTRNLIGQRELDLIGPAGFLVNTARGGLIDEMALHHALSNGHITGAALDSFSQEPPPPDHPLFGLTNLIATPHVGGASRSALRNMAVQSATNIITMLEQGTFDSAAQAKPSLASTSVNA</sequence>
<organism evidence="7 8">
    <name type="scientific">Devosia chinhatensis</name>
    <dbReference type="NCBI Taxonomy" id="429727"/>
    <lineage>
        <taxon>Bacteria</taxon>
        <taxon>Pseudomonadati</taxon>
        <taxon>Pseudomonadota</taxon>
        <taxon>Alphaproteobacteria</taxon>
        <taxon>Hyphomicrobiales</taxon>
        <taxon>Devosiaceae</taxon>
        <taxon>Devosia</taxon>
    </lineage>
</organism>
<proteinExistence type="inferred from homology"/>
<evidence type="ECO:0000256" key="3">
    <source>
        <dbReference type="ARBA" id="ARBA00023027"/>
    </source>
</evidence>
<name>A0A0F5FET1_9HYPH</name>
<dbReference type="GO" id="GO:0016616">
    <property type="term" value="F:oxidoreductase activity, acting on the CH-OH group of donors, NAD or NADP as acceptor"/>
    <property type="evidence" value="ECO:0007669"/>
    <property type="project" value="InterPro"/>
</dbReference>
<dbReference type="EMBL" id="JZEY01000061">
    <property type="protein sequence ID" value="KKB07429.1"/>
    <property type="molecule type" value="Genomic_DNA"/>
</dbReference>
<evidence type="ECO:0000259" key="6">
    <source>
        <dbReference type="Pfam" id="PF02826"/>
    </source>
</evidence>
<evidence type="ECO:0000313" key="7">
    <source>
        <dbReference type="EMBL" id="KKB07429.1"/>
    </source>
</evidence>
<accession>A0A0F5FET1</accession>
<dbReference type="PROSITE" id="PS00670">
    <property type="entry name" value="D_2_HYDROXYACID_DH_2"/>
    <property type="match status" value="1"/>
</dbReference>
<comment type="similarity">
    <text evidence="1 4">Belongs to the D-isomer specific 2-hydroxyacid dehydrogenase family.</text>
</comment>
<evidence type="ECO:0000313" key="8">
    <source>
        <dbReference type="Proteomes" id="UP000033649"/>
    </source>
</evidence>
<dbReference type="STRING" id="429727.VE26_11705"/>
<dbReference type="SUPFAM" id="SSF51735">
    <property type="entry name" value="NAD(P)-binding Rossmann-fold domains"/>
    <property type="match status" value="1"/>
</dbReference>
<feature type="domain" description="D-isomer specific 2-hydroxyacid dehydrogenase catalytic" evidence="5">
    <location>
        <begin position="23"/>
        <end position="321"/>
    </location>
</feature>
<evidence type="ECO:0000259" key="5">
    <source>
        <dbReference type="Pfam" id="PF00389"/>
    </source>
</evidence>
<dbReference type="AlphaFoldDB" id="A0A0F5FET1"/>
<keyword evidence="2 4" id="KW-0560">Oxidoreductase</keyword>
<dbReference type="Gene3D" id="3.40.50.720">
    <property type="entry name" value="NAD(P)-binding Rossmann-like Domain"/>
    <property type="match status" value="2"/>
</dbReference>
<dbReference type="Pfam" id="PF00389">
    <property type="entry name" value="2-Hacid_dh"/>
    <property type="match status" value="1"/>
</dbReference>
<dbReference type="InterPro" id="IPR036291">
    <property type="entry name" value="NAD(P)-bd_dom_sf"/>
</dbReference>
<keyword evidence="8" id="KW-1185">Reference proteome</keyword>